<dbReference type="Gene3D" id="3.20.20.70">
    <property type="entry name" value="Aldolase class I"/>
    <property type="match status" value="1"/>
</dbReference>
<dbReference type="SFLD" id="SFLDG01067">
    <property type="entry name" value="SPASM/twitch_domain_containing"/>
    <property type="match status" value="1"/>
</dbReference>
<dbReference type="InterPro" id="IPR050377">
    <property type="entry name" value="Radical_SAM_PqqE_MftC-like"/>
</dbReference>
<evidence type="ECO:0000256" key="3">
    <source>
        <dbReference type="ARBA" id="ARBA00022691"/>
    </source>
</evidence>
<name>A0A3B1D7Z5_9ZZZZ</name>
<dbReference type="InterPro" id="IPR017200">
    <property type="entry name" value="PqqE-like"/>
</dbReference>
<dbReference type="InterPro" id="IPR006638">
    <property type="entry name" value="Elp3/MiaA/NifB-like_rSAM"/>
</dbReference>
<keyword evidence="2" id="KW-0004">4Fe-4S</keyword>
<dbReference type="GO" id="GO:0051539">
    <property type="term" value="F:4 iron, 4 sulfur cluster binding"/>
    <property type="evidence" value="ECO:0007669"/>
    <property type="project" value="UniProtKB-KW"/>
</dbReference>
<dbReference type="PANTHER" id="PTHR11228">
    <property type="entry name" value="RADICAL SAM DOMAIN PROTEIN"/>
    <property type="match status" value="1"/>
</dbReference>
<sequence length="377" mass="42703">MINRLSPFHQVTHKANPWAAKYTRKDFNESPMLLFYEMTRACDLVCLHCRACAQKESHPEELSTEQSLRLIDQLTEFPIPPLLVLTGGDPFKRKDIYEIIAYGVSAGIEVSITPSATPLVTKEALCQLKEAGVSRIAISIDGATAASHDEMRGVDGSFDSAFRILSDARQYDIPVQVNTTVLPHNRHEIDAMAELLAENNVVLWSVFFLVPVGRALEEQRLSAEEYEDVFERLWFHHNDKPFAVKTTEAPHYRRYVLQQKKKRSIHSSQDQRSQVEQRAPLGVNDGKGVMFVGHTGEIYPSGFLPVECGRFPQDHIVKVYQQSQVFRDLRDANLLEGKCGLCEYRQICGGSRARSFALTGNFQSEEVDCLFQPEKKQ</sequence>
<dbReference type="EMBL" id="UOGL01000283">
    <property type="protein sequence ID" value="VAX38986.1"/>
    <property type="molecule type" value="Genomic_DNA"/>
</dbReference>
<protein>
    <submittedName>
        <fullName evidence="9">Radical SAM heme biosynthesis protein AhbD, Fe-coproporphyrin III decarboxylase</fullName>
    </submittedName>
</protein>
<dbReference type="CDD" id="cd01335">
    <property type="entry name" value="Radical_SAM"/>
    <property type="match status" value="1"/>
</dbReference>
<keyword evidence="6" id="KW-0411">Iron-sulfur</keyword>
<organism evidence="9">
    <name type="scientific">hydrothermal vent metagenome</name>
    <dbReference type="NCBI Taxonomy" id="652676"/>
    <lineage>
        <taxon>unclassified sequences</taxon>
        <taxon>metagenomes</taxon>
        <taxon>ecological metagenomes</taxon>
    </lineage>
</organism>
<evidence type="ECO:0000256" key="4">
    <source>
        <dbReference type="ARBA" id="ARBA00022723"/>
    </source>
</evidence>
<keyword evidence="3" id="KW-0949">S-adenosyl-L-methionine</keyword>
<dbReference type="InterPro" id="IPR013785">
    <property type="entry name" value="Aldolase_TIM"/>
</dbReference>
<reference evidence="9" key="1">
    <citation type="submission" date="2018-06" db="EMBL/GenBank/DDBJ databases">
        <authorList>
            <person name="Zhirakovskaya E."/>
        </authorList>
    </citation>
    <scope>NUCLEOTIDE SEQUENCE</scope>
</reference>
<dbReference type="GO" id="GO:0046872">
    <property type="term" value="F:metal ion binding"/>
    <property type="evidence" value="ECO:0007669"/>
    <property type="project" value="UniProtKB-KW"/>
</dbReference>
<dbReference type="SUPFAM" id="SSF102114">
    <property type="entry name" value="Radical SAM enzymes"/>
    <property type="match status" value="1"/>
</dbReference>
<keyword evidence="4" id="KW-0479">Metal-binding</keyword>
<dbReference type="Pfam" id="PF04055">
    <property type="entry name" value="Radical_SAM"/>
    <property type="match status" value="1"/>
</dbReference>
<accession>A0A3B1D7Z5</accession>
<proteinExistence type="predicted"/>
<dbReference type="InterPro" id="IPR058240">
    <property type="entry name" value="rSAM_sf"/>
</dbReference>
<evidence type="ECO:0000256" key="2">
    <source>
        <dbReference type="ARBA" id="ARBA00022485"/>
    </source>
</evidence>
<dbReference type="PANTHER" id="PTHR11228:SF34">
    <property type="entry name" value="TUNGSTEN-CONTAINING ALDEHYDE FERREDOXIN OXIDOREDUCTASE COFACTOR MODIFYING PROTEIN"/>
    <property type="match status" value="1"/>
</dbReference>
<evidence type="ECO:0000313" key="9">
    <source>
        <dbReference type="EMBL" id="VAX38986.1"/>
    </source>
</evidence>
<evidence type="ECO:0000256" key="1">
    <source>
        <dbReference type="ARBA" id="ARBA00001966"/>
    </source>
</evidence>
<feature type="region of interest" description="Disordered" evidence="7">
    <location>
        <begin position="259"/>
        <end position="279"/>
    </location>
</feature>
<dbReference type="InterPro" id="IPR007197">
    <property type="entry name" value="rSAM"/>
</dbReference>
<dbReference type="NCBIfam" id="TIGR04053">
    <property type="entry name" value="TIGR04053 family radical SAM/SPASM domain-containing protein"/>
    <property type="match status" value="1"/>
</dbReference>
<feature type="domain" description="Radical SAM core" evidence="8">
    <location>
        <begin position="28"/>
        <end position="243"/>
    </location>
</feature>
<dbReference type="AlphaFoldDB" id="A0A3B1D7Z5"/>
<dbReference type="SMART" id="SM00729">
    <property type="entry name" value="Elp3"/>
    <property type="match status" value="1"/>
</dbReference>
<feature type="compositionally biased region" description="Polar residues" evidence="7">
    <location>
        <begin position="266"/>
        <end position="276"/>
    </location>
</feature>
<evidence type="ECO:0000256" key="7">
    <source>
        <dbReference type="SAM" id="MobiDB-lite"/>
    </source>
</evidence>
<comment type="cofactor">
    <cofactor evidence="1">
        <name>[4Fe-4S] cluster</name>
        <dbReference type="ChEBI" id="CHEBI:49883"/>
    </cofactor>
</comment>
<dbReference type="SFLD" id="SFLDS00029">
    <property type="entry name" value="Radical_SAM"/>
    <property type="match status" value="1"/>
</dbReference>
<evidence type="ECO:0000256" key="5">
    <source>
        <dbReference type="ARBA" id="ARBA00023004"/>
    </source>
</evidence>
<dbReference type="CDD" id="cd21123">
    <property type="entry name" value="SPASM_MftC-like"/>
    <property type="match status" value="1"/>
</dbReference>
<dbReference type="PROSITE" id="PS51918">
    <property type="entry name" value="RADICAL_SAM"/>
    <property type="match status" value="1"/>
</dbReference>
<dbReference type="PIRSF" id="PIRSF037420">
    <property type="entry name" value="PQQ_syn_pqqE"/>
    <property type="match status" value="1"/>
</dbReference>
<keyword evidence="5" id="KW-0408">Iron</keyword>
<dbReference type="SFLD" id="SFLDG01386">
    <property type="entry name" value="main_SPASM_domain-containing"/>
    <property type="match status" value="1"/>
</dbReference>
<evidence type="ECO:0000256" key="6">
    <source>
        <dbReference type="ARBA" id="ARBA00023014"/>
    </source>
</evidence>
<dbReference type="GO" id="GO:0003824">
    <property type="term" value="F:catalytic activity"/>
    <property type="evidence" value="ECO:0007669"/>
    <property type="project" value="InterPro"/>
</dbReference>
<evidence type="ECO:0000259" key="8">
    <source>
        <dbReference type="PROSITE" id="PS51918"/>
    </source>
</evidence>
<gene>
    <name evidence="9" type="ORF">MNBD_PLANCTO02-1104</name>
</gene>